<dbReference type="InterPro" id="IPR036236">
    <property type="entry name" value="Znf_C2H2_sf"/>
</dbReference>
<dbReference type="GeneID" id="109416284"/>
<keyword evidence="11" id="KW-1185">Reference proteome</keyword>
<feature type="domain" description="C2H2-type" evidence="9">
    <location>
        <begin position="292"/>
        <end position="320"/>
    </location>
</feature>
<dbReference type="EnsemblMetazoa" id="AALFPA23_010881.R15352">
    <property type="protein sequence ID" value="AALFPA23_010881.P15352"/>
    <property type="gene ID" value="AALFPA23_010881"/>
</dbReference>
<comment type="subcellular location">
    <subcellularLocation>
        <location evidence="1">Nucleus</location>
    </subcellularLocation>
</comment>
<dbReference type="PROSITE" id="PS50157">
    <property type="entry name" value="ZINC_FINGER_C2H2_2"/>
    <property type="match status" value="4"/>
</dbReference>
<feature type="compositionally biased region" description="Polar residues" evidence="8">
    <location>
        <begin position="130"/>
        <end position="142"/>
    </location>
</feature>
<evidence type="ECO:0000256" key="2">
    <source>
        <dbReference type="ARBA" id="ARBA00022723"/>
    </source>
</evidence>
<dbReference type="RefSeq" id="XP_019545865.3">
    <property type="nucleotide sequence ID" value="XM_019690320.3"/>
</dbReference>
<sequence>MEQFRSPIVDFWTSFKPVVSNIPPQDSYQPKAEPTDGNPDCFEIETYYDSYIDGNQPPCYVKSEYPFWWGSQVYSSAYPCVKSDDDPLDQNINNHNYCESTPFRYSEESRSGSVAQEVVVYTIDGSSHYTFEQQTEPISTQNPPSPRQLNMDEPSGSRIIKQELAELVANHEPPPLKVVSKKASSSNLPLKKRRIRLGHQNSTDSLVCHVCDRTFNQTNHLTQHFNVQHLGPLAQRCELCGKRYRLAEDLEKHQLRHREQNKPFQCEFCPKKFNYRYDMIRHIQSRHTEAPFKCRFCGKGFARYDHLLSHENSKHRCKNKRTIAKELVKKAKQKQKEKEKREKEAEVKQEKEEKALRKKTVKSERVSIDGNVKSKINVKK</sequence>
<evidence type="ECO:0000256" key="4">
    <source>
        <dbReference type="ARBA" id="ARBA00022771"/>
    </source>
</evidence>
<feature type="domain" description="C2H2-type" evidence="9">
    <location>
        <begin position="264"/>
        <end position="288"/>
    </location>
</feature>
<keyword evidence="3" id="KW-0677">Repeat</keyword>
<reference evidence="11" key="1">
    <citation type="journal article" date="2015" name="Proc. Natl. Acad. Sci. U.S.A.">
        <title>Genome sequence of the Asian Tiger mosquito, Aedes albopictus, reveals insights into its biology, genetics, and evolution.</title>
        <authorList>
            <person name="Chen X.G."/>
            <person name="Jiang X."/>
            <person name="Gu J."/>
            <person name="Xu M."/>
            <person name="Wu Y."/>
            <person name="Deng Y."/>
            <person name="Zhang C."/>
            <person name="Bonizzoni M."/>
            <person name="Dermauw W."/>
            <person name="Vontas J."/>
            <person name="Armbruster P."/>
            <person name="Huang X."/>
            <person name="Yang Y."/>
            <person name="Zhang H."/>
            <person name="He W."/>
            <person name="Peng H."/>
            <person name="Liu Y."/>
            <person name="Wu K."/>
            <person name="Chen J."/>
            <person name="Lirakis M."/>
            <person name="Topalis P."/>
            <person name="Van Leeuwen T."/>
            <person name="Hall A.B."/>
            <person name="Jiang X."/>
            <person name="Thorpe C."/>
            <person name="Mueller R.L."/>
            <person name="Sun C."/>
            <person name="Waterhouse R.M."/>
            <person name="Yan G."/>
            <person name="Tu Z.J."/>
            <person name="Fang X."/>
            <person name="James A.A."/>
        </authorList>
    </citation>
    <scope>NUCLEOTIDE SEQUENCE [LARGE SCALE GENOMIC DNA]</scope>
    <source>
        <strain evidence="11">Foshan</strain>
    </source>
</reference>
<reference evidence="10" key="2">
    <citation type="submission" date="2025-05" db="UniProtKB">
        <authorList>
            <consortium name="EnsemblMetazoa"/>
        </authorList>
    </citation>
    <scope>IDENTIFICATION</scope>
    <source>
        <strain evidence="10">Foshan</strain>
    </source>
</reference>
<dbReference type="SUPFAM" id="SSF57667">
    <property type="entry name" value="beta-beta-alpha zinc fingers"/>
    <property type="match status" value="2"/>
</dbReference>
<dbReference type="Proteomes" id="UP000069940">
    <property type="component" value="Unassembled WGS sequence"/>
</dbReference>
<evidence type="ECO:0000313" key="11">
    <source>
        <dbReference type="Proteomes" id="UP000069940"/>
    </source>
</evidence>
<keyword evidence="6" id="KW-0539">Nucleus</keyword>
<evidence type="ECO:0000256" key="5">
    <source>
        <dbReference type="ARBA" id="ARBA00022833"/>
    </source>
</evidence>
<dbReference type="PROSITE" id="PS00028">
    <property type="entry name" value="ZINC_FINGER_C2H2_1"/>
    <property type="match status" value="4"/>
</dbReference>
<accession>A0ABM1YP58</accession>
<evidence type="ECO:0000256" key="8">
    <source>
        <dbReference type="SAM" id="MobiDB-lite"/>
    </source>
</evidence>
<evidence type="ECO:0000256" key="7">
    <source>
        <dbReference type="PROSITE-ProRule" id="PRU00042"/>
    </source>
</evidence>
<feature type="region of interest" description="Disordered" evidence="8">
    <location>
        <begin position="329"/>
        <end position="363"/>
    </location>
</feature>
<feature type="domain" description="C2H2-type" evidence="9">
    <location>
        <begin position="206"/>
        <end position="234"/>
    </location>
</feature>
<evidence type="ECO:0000256" key="3">
    <source>
        <dbReference type="ARBA" id="ARBA00022737"/>
    </source>
</evidence>
<evidence type="ECO:0000259" key="9">
    <source>
        <dbReference type="PROSITE" id="PS50157"/>
    </source>
</evidence>
<name>A0ABM1YP58_AEDAL</name>
<feature type="region of interest" description="Disordered" evidence="8">
    <location>
        <begin position="130"/>
        <end position="153"/>
    </location>
</feature>
<evidence type="ECO:0000313" key="10">
    <source>
        <dbReference type="EnsemblMetazoa" id="AALFPA23_010881.P15352"/>
    </source>
</evidence>
<dbReference type="InterPro" id="IPR013087">
    <property type="entry name" value="Znf_C2H2_type"/>
</dbReference>
<protein>
    <recommendedName>
        <fullName evidence="9">C2H2-type domain-containing protein</fullName>
    </recommendedName>
</protein>
<keyword evidence="5" id="KW-0862">Zinc</keyword>
<feature type="domain" description="C2H2-type" evidence="9">
    <location>
        <begin position="235"/>
        <end position="262"/>
    </location>
</feature>
<dbReference type="Pfam" id="PF00096">
    <property type="entry name" value="zf-C2H2"/>
    <property type="match status" value="4"/>
</dbReference>
<keyword evidence="2" id="KW-0479">Metal-binding</keyword>
<organism evidence="10 11">
    <name type="scientific">Aedes albopictus</name>
    <name type="common">Asian tiger mosquito</name>
    <name type="synonym">Stegomyia albopicta</name>
    <dbReference type="NCBI Taxonomy" id="7160"/>
    <lineage>
        <taxon>Eukaryota</taxon>
        <taxon>Metazoa</taxon>
        <taxon>Ecdysozoa</taxon>
        <taxon>Arthropoda</taxon>
        <taxon>Hexapoda</taxon>
        <taxon>Insecta</taxon>
        <taxon>Pterygota</taxon>
        <taxon>Neoptera</taxon>
        <taxon>Endopterygota</taxon>
        <taxon>Diptera</taxon>
        <taxon>Nematocera</taxon>
        <taxon>Culicoidea</taxon>
        <taxon>Culicidae</taxon>
        <taxon>Culicinae</taxon>
        <taxon>Aedini</taxon>
        <taxon>Aedes</taxon>
        <taxon>Stegomyia</taxon>
    </lineage>
</organism>
<proteinExistence type="predicted"/>
<dbReference type="PANTHER" id="PTHR16515:SF66">
    <property type="entry name" value="C2H2-TYPE DOMAIN-CONTAINING PROTEIN"/>
    <property type="match status" value="1"/>
</dbReference>
<keyword evidence="4 7" id="KW-0863">Zinc-finger</keyword>
<dbReference type="PANTHER" id="PTHR16515">
    <property type="entry name" value="PR DOMAIN ZINC FINGER PROTEIN"/>
    <property type="match status" value="1"/>
</dbReference>
<evidence type="ECO:0000256" key="1">
    <source>
        <dbReference type="ARBA" id="ARBA00004123"/>
    </source>
</evidence>
<dbReference type="Gene3D" id="3.30.160.60">
    <property type="entry name" value="Classic Zinc Finger"/>
    <property type="match status" value="3"/>
</dbReference>
<evidence type="ECO:0000256" key="6">
    <source>
        <dbReference type="ARBA" id="ARBA00023242"/>
    </source>
</evidence>
<dbReference type="InterPro" id="IPR050331">
    <property type="entry name" value="Zinc_finger"/>
</dbReference>
<dbReference type="SMART" id="SM00355">
    <property type="entry name" value="ZnF_C2H2"/>
    <property type="match status" value="4"/>
</dbReference>